<keyword evidence="5" id="KW-0093">Biotin biosynthesis</keyword>
<evidence type="ECO:0000256" key="10">
    <source>
        <dbReference type="RuleBase" id="RU003693"/>
    </source>
</evidence>
<dbReference type="GO" id="GO:0008710">
    <property type="term" value="F:8-amino-7-oxononanoate synthase activity"/>
    <property type="evidence" value="ECO:0007669"/>
    <property type="project" value="UniProtKB-UniRule"/>
</dbReference>
<keyword evidence="7 12" id="KW-0012">Acyltransferase</keyword>
<comment type="subunit">
    <text evidence="3 10">Homodimer.</text>
</comment>
<dbReference type="NCBIfam" id="TIGR00858">
    <property type="entry name" value="bioF"/>
    <property type="match status" value="1"/>
</dbReference>
<proteinExistence type="inferred from homology"/>
<dbReference type="EC" id="2.3.1.47" evidence="10"/>
<dbReference type="GO" id="GO:0009102">
    <property type="term" value="P:biotin biosynthetic process"/>
    <property type="evidence" value="ECO:0007669"/>
    <property type="project" value="UniProtKB-UniRule"/>
</dbReference>
<evidence type="ECO:0000313" key="13">
    <source>
        <dbReference type="Proteomes" id="UP000568106"/>
    </source>
</evidence>
<evidence type="ECO:0000256" key="7">
    <source>
        <dbReference type="ARBA" id="ARBA00023315"/>
    </source>
</evidence>
<dbReference type="InterPro" id="IPR015422">
    <property type="entry name" value="PyrdxlP-dep_Trfase_small"/>
</dbReference>
<protein>
    <recommendedName>
        <fullName evidence="10">8-amino-7-ketopelargonate synthase</fullName>
        <ecNumber evidence="10">2.3.1.47</ecNumber>
    </recommendedName>
</protein>
<dbReference type="PANTHER" id="PTHR13693">
    <property type="entry name" value="CLASS II AMINOTRANSFERASE/8-AMINO-7-OXONONANOATE SYNTHASE"/>
    <property type="match status" value="1"/>
</dbReference>
<dbReference type="FunFam" id="3.40.640.10:FF:000006">
    <property type="entry name" value="5-aminolevulinate synthase, mitochondrial"/>
    <property type="match status" value="1"/>
</dbReference>
<dbReference type="UniPathway" id="UPA00078"/>
<dbReference type="PROSITE" id="PS00599">
    <property type="entry name" value="AA_TRANSFER_CLASS_2"/>
    <property type="match status" value="1"/>
</dbReference>
<evidence type="ECO:0000256" key="1">
    <source>
        <dbReference type="ARBA" id="ARBA00001933"/>
    </source>
</evidence>
<dbReference type="Pfam" id="PF00155">
    <property type="entry name" value="Aminotran_1_2"/>
    <property type="match status" value="1"/>
</dbReference>
<keyword evidence="6 9" id="KW-0663">Pyridoxal phosphate</keyword>
<reference evidence="12" key="1">
    <citation type="submission" date="2020-08" db="EMBL/GenBank/DDBJ databases">
        <title>Genomic Encyclopedia of Type Strains, Phase IV (KMG-V): Genome sequencing to study the core and pangenomes of soil and plant-associated prokaryotes.</title>
        <authorList>
            <person name="Whitman W."/>
        </authorList>
    </citation>
    <scope>NUCLEOTIDE SEQUENCE [LARGE SCALE GENOMIC DNA]</scope>
    <source>
        <strain evidence="12">M8UP27</strain>
    </source>
</reference>
<feature type="domain" description="Aminotransferase class I/classII large" evidence="11">
    <location>
        <begin position="47"/>
        <end position="393"/>
    </location>
</feature>
<evidence type="ECO:0000256" key="6">
    <source>
        <dbReference type="ARBA" id="ARBA00022898"/>
    </source>
</evidence>
<evidence type="ECO:0000256" key="8">
    <source>
        <dbReference type="ARBA" id="ARBA00047715"/>
    </source>
</evidence>
<dbReference type="InterPro" id="IPR010962">
    <property type="entry name" value="AONS_Archaea/Firmicutes"/>
</dbReference>
<comment type="catalytic activity">
    <reaction evidence="8 10">
        <text>6-carboxyhexanoyl-[ACP] + L-alanine + H(+) = (8S)-8-amino-7-oxononanoate + holo-[ACP] + CO2</text>
        <dbReference type="Rhea" id="RHEA:42288"/>
        <dbReference type="Rhea" id="RHEA-COMP:9685"/>
        <dbReference type="Rhea" id="RHEA-COMP:9955"/>
        <dbReference type="ChEBI" id="CHEBI:15378"/>
        <dbReference type="ChEBI" id="CHEBI:16526"/>
        <dbReference type="ChEBI" id="CHEBI:57972"/>
        <dbReference type="ChEBI" id="CHEBI:64479"/>
        <dbReference type="ChEBI" id="CHEBI:78846"/>
        <dbReference type="ChEBI" id="CHEBI:149468"/>
        <dbReference type="EC" id="2.3.1.47"/>
    </reaction>
</comment>
<dbReference type="Proteomes" id="UP000568106">
    <property type="component" value="Unassembled WGS sequence"/>
</dbReference>
<evidence type="ECO:0000259" key="11">
    <source>
        <dbReference type="Pfam" id="PF00155"/>
    </source>
</evidence>
<comment type="pathway">
    <text evidence="2 10">Cofactor biosynthesis; biotin biosynthesis.</text>
</comment>
<dbReference type="CDD" id="cd06454">
    <property type="entry name" value="KBL_like"/>
    <property type="match status" value="1"/>
</dbReference>
<evidence type="ECO:0000256" key="4">
    <source>
        <dbReference type="ARBA" id="ARBA00022679"/>
    </source>
</evidence>
<keyword evidence="13" id="KW-1185">Reference proteome</keyword>
<dbReference type="NCBIfam" id="NF005394">
    <property type="entry name" value="PRK06939.1"/>
    <property type="match status" value="1"/>
</dbReference>
<dbReference type="InterPro" id="IPR004723">
    <property type="entry name" value="AONS_Archaea/Proteobacteria"/>
</dbReference>
<dbReference type="InterPro" id="IPR001917">
    <property type="entry name" value="Aminotrans_II_pyridoxalP_BS"/>
</dbReference>
<evidence type="ECO:0000313" key="12">
    <source>
        <dbReference type="EMBL" id="MBB5317320.1"/>
    </source>
</evidence>
<dbReference type="InterPro" id="IPR004839">
    <property type="entry name" value="Aminotransferase_I/II_large"/>
</dbReference>
<keyword evidence="4 10" id="KW-0808">Transferase</keyword>
<evidence type="ECO:0000256" key="5">
    <source>
        <dbReference type="ARBA" id="ARBA00022756"/>
    </source>
</evidence>
<comment type="similarity">
    <text evidence="10">Belongs to the class-II pyridoxal-phosphate-dependent aminotransferase family. BioF subfamily.</text>
</comment>
<organism evidence="12 13">
    <name type="scientific">Tunturiibacter empetritectus</name>
    <dbReference type="NCBI Taxonomy" id="3069691"/>
    <lineage>
        <taxon>Bacteria</taxon>
        <taxon>Pseudomonadati</taxon>
        <taxon>Acidobacteriota</taxon>
        <taxon>Terriglobia</taxon>
        <taxon>Terriglobales</taxon>
        <taxon>Acidobacteriaceae</taxon>
        <taxon>Tunturiibacter</taxon>
    </lineage>
</organism>
<dbReference type="NCBIfam" id="TIGR01825">
    <property type="entry name" value="gly_Cac_T_rel"/>
    <property type="match status" value="1"/>
</dbReference>
<dbReference type="Gene3D" id="3.90.1150.10">
    <property type="entry name" value="Aspartate Aminotransferase, domain 1"/>
    <property type="match status" value="1"/>
</dbReference>
<name>A0A7W8MRY1_9BACT</name>
<dbReference type="InterPro" id="IPR015421">
    <property type="entry name" value="PyrdxlP-dep_Trfase_major"/>
</dbReference>
<evidence type="ECO:0000256" key="2">
    <source>
        <dbReference type="ARBA" id="ARBA00004746"/>
    </source>
</evidence>
<comment type="caution">
    <text evidence="12">The sequence shown here is derived from an EMBL/GenBank/DDBJ whole genome shotgun (WGS) entry which is preliminary data.</text>
</comment>
<dbReference type="PANTHER" id="PTHR13693:SF3">
    <property type="entry name" value="LD36009P"/>
    <property type="match status" value="1"/>
</dbReference>
<accession>A0A7W8MRY1</accession>
<gene>
    <name evidence="12" type="ORF">HDF09_001989</name>
</gene>
<evidence type="ECO:0000256" key="3">
    <source>
        <dbReference type="ARBA" id="ARBA00011738"/>
    </source>
</evidence>
<sequence>MTSAASRRPQLAHLTAQLDDLRERGTFFKLRVLDDQQAPVCTYDGKRVINLASNNYLGLCNDPRLEEAAIAATKKYGVGSGAVRTIAGTMHIHMELEEKIAAFKGVEACVVFQSGFAANAGTVSSILGKEDFILSDELNHASIIDGARLSRAKIKVFRHKDIAHAEQLLQEVQNEPGRKLLITDGVFSMDGDIGPVDKLADLCEKYGAIMMVDDAHASGVLGRNGRGSVDHFHATDKVDVQVGTLSKAIGALGGYVCGSRDLIDYLYHRARPFLFSTSHPPSVAATCIAAFDILENEPERIARLWANTSYFKQQLTGAGFDVGGNTTPKSETPITPIIIGDGRRTMDFSRALFDAGVMATGIAFPTVPEGKARIRTIMTSEHTREQIDQALETFSSVAKKIGILQS</sequence>
<comment type="function">
    <text evidence="10">Catalyzes the decarboxylative condensation of pimeloyl-[acyl-carrier protein] and L-alanine to produce 8-amino-7-oxononanoate (AON), [acyl-carrier protein], and carbon dioxide.</text>
</comment>
<comment type="cofactor">
    <cofactor evidence="1 9 10">
        <name>pyridoxal 5'-phosphate</name>
        <dbReference type="ChEBI" id="CHEBI:597326"/>
    </cofactor>
</comment>
<evidence type="ECO:0000256" key="9">
    <source>
        <dbReference type="PIRSR" id="PIRSR604723-51"/>
    </source>
</evidence>
<dbReference type="InterPro" id="IPR050087">
    <property type="entry name" value="AON_synthase_class-II"/>
</dbReference>
<dbReference type="EMBL" id="JACHDY010000002">
    <property type="protein sequence ID" value="MBB5317320.1"/>
    <property type="molecule type" value="Genomic_DNA"/>
</dbReference>
<feature type="modified residue" description="N6-(pyridoxal phosphate)lysine" evidence="9">
    <location>
        <position position="247"/>
    </location>
</feature>
<dbReference type="SUPFAM" id="SSF53383">
    <property type="entry name" value="PLP-dependent transferases"/>
    <property type="match status" value="1"/>
</dbReference>
<dbReference type="InterPro" id="IPR015424">
    <property type="entry name" value="PyrdxlP-dep_Trfase"/>
</dbReference>
<dbReference type="AlphaFoldDB" id="A0A7W8MRY1"/>
<dbReference type="GO" id="GO:0030170">
    <property type="term" value="F:pyridoxal phosphate binding"/>
    <property type="evidence" value="ECO:0007669"/>
    <property type="project" value="InterPro"/>
</dbReference>
<dbReference type="Gene3D" id="3.40.640.10">
    <property type="entry name" value="Type I PLP-dependent aspartate aminotransferase-like (Major domain)"/>
    <property type="match status" value="1"/>
</dbReference>